<dbReference type="EMBL" id="JABSTU010000005">
    <property type="protein sequence ID" value="KAH8029732.1"/>
    <property type="molecule type" value="Genomic_DNA"/>
</dbReference>
<name>A0A9J6E5V9_RHIMP</name>
<reference evidence="3" key="2">
    <citation type="submission" date="2021-09" db="EMBL/GenBank/DDBJ databases">
        <authorList>
            <person name="Jia N."/>
            <person name="Wang J."/>
            <person name="Shi W."/>
            <person name="Du L."/>
            <person name="Sun Y."/>
            <person name="Zhan W."/>
            <person name="Jiang J."/>
            <person name="Wang Q."/>
            <person name="Zhang B."/>
            <person name="Ji P."/>
            <person name="Sakyi L.B."/>
            <person name="Cui X."/>
            <person name="Yuan T."/>
            <person name="Jiang B."/>
            <person name="Yang W."/>
            <person name="Lam T.T.-Y."/>
            <person name="Chang Q."/>
            <person name="Ding S."/>
            <person name="Wang X."/>
            <person name="Zhu J."/>
            <person name="Ruan X."/>
            <person name="Zhao L."/>
            <person name="Wei J."/>
            <person name="Que T."/>
            <person name="Du C."/>
            <person name="Cheng J."/>
            <person name="Dai P."/>
            <person name="Han X."/>
            <person name="Huang E."/>
            <person name="Gao Y."/>
            <person name="Liu J."/>
            <person name="Shao H."/>
            <person name="Ye R."/>
            <person name="Li L."/>
            <person name="Wei W."/>
            <person name="Wang X."/>
            <person name="Wang C."/>
            <person name="Huo Q."/>
            <person name="Li W."/>
            <person name="Guo W."/>
            <person name="Chen H."/>
            <person name="Chen S."/>
            <person name="Zhou L."/>
            <person name="Zhou L."/>
            <person name="Ni X."/>
            <person name="Tian J."/>
            <person name="Zhou Y."/>
            <person name="Sheng Y."/>
            <person name="Liu T."/>
            <person name="Pan Y."/>
            <person name="Xia L."/>
            <person name="Li J."/>
            <person name="Zhao F."/>
            <person name="Cao W."/>
        </authorList>
    </citation>
    <scope>NUCLEOTIDE SEQUENCE</scope>
    <source>
        <strain evidence="3">Rmic-2018</strain>
        <tissue evidence="3">Larvae</tissue>
    </source>
</reference>
<dbReference type="SUPFAM" id="SSF63748">
    <property type="entry name" value="Tudor/PWWP/MBT"/>
    <property type="match status" value="1"/>
</dbReference>
<evidence type="ECO:0000313" key="4">
    <source>
        <dbReference type="Proteomes" id="UP000821866"/>
    </source>
</evidence>
<feature type="region of interest" description="Disordered" evidence="1">
    <location>
        <begin position="15"/>
        <end position="84"/>
    </location>
</feature>
<dbReference type="VEuPathDB" id="VectorBase:LOC119160753"/>
<dbReference type="PANTHER" id="PTHR12155">
    <property type="entry name" value="SCHLAFEN"/>
    <property type="match status" value="1"/>
</dbReference>
<dbReference type="SUPFAM" id="SSF48371">
    <property type="entry name" value="ARM repeat"/>
    <property type="match status" value="1"/>
</dbReference>
<dbReference type="Gene3D" id="1.25.10.10">
    <property type="entry name" value="Leucine-rich Repeat Variant"/>
    <property type="match status" value="1"/>
</dbReference>
<gene>
    <name evidence="3" type="ORF">HPB51_003567</name>
</gene>
<evidence type="ECO:0000256" key="1">
    <source>
        <dbReference type="SAM" id="MobiDB-lite"/>
    </source>
</evidence>
<feature type="compositionally biased region" description="Basic and acidic residues" evidence="1">
    <location>
        <begin position="771"/>
        <end position="786"/>
    </location>
</feature>
<feature type="compositionally biased region" description="Polar residues" evidence="1">
    <location>
        <begin position="754"/>
        <end position="766"/>
    </location>
</feature>
<feature type="compositionally biased region" description="Low complexity" evidence="1">
    <location>
        <begin position="62"/>
        <end position="74"/>
    </location>
</feature>
<feature type="compositionally biased region" description="Low complexity" evidence="1">
    <location>
        <begin position="735"/>
        <end position="745"/>
    </location>
</feature>
<feature type="region of interest" description="Disordered" evidence="1">
    <location>
        <begin position="703"/>
        <end position="786"/>
    </location>
</feature>
<dbReference type="Proteomes" id="UP000821866">
    <property type="component" value="Chromosome 3"/>
</dbReference>
<protein>
    <recommendedName>
        <fullName evidence="2">Tudor domain-containing protein</fullName>
    </recommendedName>
</protein>
<evidence type="ECO:0000259" key="2">
    <source>
        <dbReference type="Pfam" id="PF00567"/>
    </source>
</evidence>
<dbReference type="Pfam" id="PF00567">
    <property type="entry name" value="TUDOR"/>
    <property type="match status" value="1"/>
</dbReference>
<comment type="caution">
    <text evidence="3">The sequence shown here is derived from an EMBL/GenBank/DDBJ whole genome shotgun (WGS) entry which is preliminary data.</text>
</comment>
<dbReference type="InterPro" id="IPR011989">
    <property type="entry name" value="ARM-like"/>
</dbReference>
<organism evidence="3 4">
    <name type="scientific">Rhipicephalus microplus</name>
    <name type="common">Cattle tick</name>
    <name type="synonym">Boophilus microplus</name>
    <dbReference type="NCBI Taxonomy" id="6941"/>
    <lineage>
        <taxon>Eukaryota</taxon>
        <taxon>Metazoa</taxon>
        <taxon>Ecdysozoa</taxon>
        <taxon>Arthropoda</taxon>
        <taxon>Chelicerata</taxon>
        <taxon>Arachnida</taxon>
        <taxon>Acari</taxon>
        <taxon>Parasitiformes</taxon>
        <taxon>Ixodida</taxon>
        <taxon>Ixodoidea</taxon>
        <taxon>Ixodidae</taxon>
        <taxon>Rhipicephalinae</taxon>
        <taxon>Rhipicephalus</taxon>
        <taxon>Boophilus</taxon>
    </lineage>
</organism>
<dbReference type="InterPro" id="IPR002999">
    <property type="entry name" value="Tudor"/>
</dbReference>
<dbReference type="AlphaFoldDB" id="A0A9J6E5V9"/>
<proteinExistence type="predicted"/>
<sequence length="786" mass="88371">MPISGDLCSRELLAESDANDGGETQRNVEARGEVVPTPIENYDEGVPAVQQWDRRWSPSQADSSSEDSSSYESSSSDEEALGDDYPPISRYIAAVGVVPDKASGAFPKYSVGMQESMIHPTLKNETIREMTFHFVRHFMTLHVALSSEEIRTYYQTISRCEVASTATLLEDNSSDKLWKRFFGEAANKIKKKTYVVKVRGNLRTDDGGDGLDAYLERANKRGHAGVDSNGDRPTETDSLIIADCLDARHVMVYDSLKAKKDAHALDVLLAKIHQLLLKRKPRLEPPDIGDVVGLVVASDCVQRVLVIKVIEDVAVVWSIDHGRFHEVEWCNLINVAESLRQLPPAVSLAVIQDVQAMPFLKLLRECVRVLRVVTHHDNAERAFHKFMVTKVTATGVLDVLCDLLQYPDYVTRITAIKCLFKISSLKRGRRAVVKAACVPRALLCLDYFTCSHLVDESVSIVMEEMRALLNLLQVMFFSNEQLRLECAYTDVLAIVVRIHKSLHPTNVIRQDVERSIRAILAVPPARRTAEQQKLRKWQQARRPWNFIEQELNVPLSSACTDGVAAPAWRMACSFLNTWKPCSIYFGINQDGVVLGVILTRKERDALRCGFDLAFTTLRPQLPSSSYDVKFVPVLRRATDKPEEAHLFVVQVWMCGVCDTVYTTLDQRCFLREGDRSYQAGTFDVREWIVRIKEEYYLQAEKKGSLKNGASPATRQTTQSRTDWSAADDLLDATPEETPSSSAAQPPESPEMQDHTPSQPSTSQAVATRQLRPPEVRRPPDRYGDFV</sequence>
<dbReference type="PANTHER" id="PTHR12155:SF47">
    <property type="entry name" value="SCHLAFEN ALBA-2 DOMAIN-CONTAINING PROTEIN"/>
    <property type="match status" value="1"/>
</dbReference>
<feature type="compositionally biased region" description="Polar residues" evidence="1">
    <location>
        <begin position="710"/>
        <end position="722"/>
    </location>
</feature>
<evidence type="ECO:0000313" key="3">
    <source>
        <dbReference type="EMBL" id="KAH8029732.1"/>
    </source>
</evidence>
<reference evidence="3" key="1">
    <citation type="journal article" date="2020" name="Cell">
        <title>Large-Scale Comparative Analyses of Tick Genomes Elucidate Their Genetic Diversity and Vector Capacities.</title>
        <authorList>
            <consortium name="Tick Genome and Microbiome Consortium (TIGMIC)"/>
            <person name="Jia N."/>
            <person name="Wang J."/>
            <person name="Shi W."/>
            <person name="Du L."/>
            <person name="Sun Y."/>
            <person name="Zhan W."/>
            <person name="Jiang J.F."/>
            <person name="Wang Q."/>
            <person name="Zhang B."/>
            <person name="Ji P."/>
            <person name="Bell-Sakyi L."/>
            <person name="Cui X.M."/>
            <person name="Yuan T.T."/>
            <person name="Jiang B.G."/>
            <person name="Yang W.F."/>
            <person name="Lam T.T."/>
            <person name="Chang Q.C."/>
            <person name="Ding S.J."/>
            <person name="Wang X.J."/>
            <person name="Zhu J.G."/>
            <person name="Ruan X.D."/>
            <person name="Zhao L."/>
            <person name="Wei J.T."/>
            <person name="Ye R.Z."/>
            <person name="Que T.C."/>
            <person name="Du C.H."/>
            <person name="Zhou Y.H."/>
            <person name="Cheng J.X."/>
            <person name="Dai P.F."/>
            <person name="Guo W.B."/>
            <person name="Han X.H."/>
            <person name="Huang E.J."/>
            <person name="Li L.F."/>
            <person name="Wei W."/>
            <person name="Gao Y.C."/>
            <person name="Liu J.Z."/>
            <person name="Shao H.Z."/>
            <person name="Wang X."/>
            <person name="Wang C.C."/>
            <person name="Yang T.C."/>
            <person name="Huo Q.B."/>
            <person name="Li W."/>
            <person name="Chen H.Y."/>
            <person name="Chen S.E."/>
            <person name="Zhou L.G."/>
            <person name="Ni X.B."/>
            <person name="Tian J.H."/>
            <person name="Sheng Y."/>
            <person name="Liu T."/>
            <person name="Pan Y.S."/>
            <person name="Xia L.Y."/>
            <person name="Li J."/>
            <person name="Zhao F."/>
            <person name="Cao W.C."/>
        </authorList>
    </citation>
    <scope>NUCLEOTIDE SEQUENCE</scope>
    <source>
        <strain evidence="3">Rmic-2018</strain>
    </source>
</reference>
<keyword evidence="4" id="KW-1185">Reference proteome</keyword>
<dbReference type="InterPro" id="IPR016024">
    <property type="entry name" value="ARM-type_fold"/>
</dbReference>
<feature type="domain" description="Tudor" evidence="2">
    <location>
        <begin position="237"/>
        <end position="345"/>
    </location>
</feature>
<accession>A0A9J6E5V9</accession>
<dbReference type="InterPro" id="IPR029684">
    <property type="entry name" value="Schlafen"/>
</dbReference>